<evidence type="ECO:0000259" key="1">
    <source>
        <dbReference type="Pfam" id="PF20167"/>
    </source>
</evidence>
<keyword evidence="3" id="KW-1185">Reference proteome</keyword>
<proteinExistence type="predicted"/>
<dbReference type="Pfam" id="PF20167">
    <property type="entry name" value="Transposase_32"/>
    <property type="match status" value="1"/>
</dbReference>
<protein>
    <recommendedName>
        <fullName evidence="1">Putative plant transposon protein domain-containing protein</fullName>
    </recommendedName>
</protein>
<evidence type="ECO:0000313" key="3">
    <source>
        <dbReference type="Proteomes" id="UP001418222"/>
    </source>
</evidence>
<dbReference type="Proteomes" id="UP001418222">
    <property type="component" value="Unassembled WGS sequence"/>
</dbReference>
<gene>
    <name evidence="2" type="ORF">KSP39_PZI014972</name>
</gene>
<dbReference type="EMBL" id="JBBWWQ010000012">
    <property type="protein sequence ID" value="KAK8934638.1"/>
    <property type="molecule type" value="Genomic_DNA"/>
</dbReference>
<evidence type="ECO:0000313" key="2">
    <source>
        <dbReference type="EMBL" id="KAK8934638.1"/>
    </source>
</evidence>
<feature type="domain" description="Putative plant transposon protein" evidence="1">
    <location>
        <begin position="17"/>
        <end position="192"/>
    </location>
</feature>
<name>A0AAP0G2N1_9ASPA</name>
<reference evidence="2 3" key="1">
    <citation type="journal article" date="2022" name="Nat. Plants">
        <title>Genomes of leafy and leafless Platanthera orchids illuminate the evolution of mycoheterotrophy.</title>
        <authorList>
            <person name="Li M.H."/>
            <person name="Liu K.W."/>
            <person name="Li Z."/>
            <person name="Lu H.C."/>
            <person name="Ye Q.L."/>
            <person name="Zhang D."/>
            <person name="Wang J.Y."/>
            <person name="Li Y.F."/>
            <person name="Zhong Z.M."/>
            <person name="Liu X."/>
            <person name="Yu X."/>
            <person name="Liu D.K."/>
            <person name="Tu X.D."/>
            <person name="Liu B."/>
            <person name="Hao Y."/>
            <person name="Liao X.Y."/>
            <person name="Jiang Y.T."/>
            <person name="Sun W.H."/>
            <person name="Chen J."/>
            <person name="Chen Y.Q."/>
            <person name="Ai Y."/>
            <person name="Zhai J.W."/>
            <person name="Wu S.S."/>
            <person name="Zhou Z."/>
            <person name="Hsiao Y.Y."/>
            <person name="Wu W.L."/>
            <person name="Chen Y.Y."/>
            <person name="Lin Y.F."/>
            <person name="Hsu J.L."/>
            <person name="Li C.Y."/>
            <person name="Wang Z.W."/>
            <person name="Zhao X."/>
            <person name="Zhong W.Y."/>
            <person name="Ma X.K."/>
            <person name="Ma L."/>
            <person name="Huang J."/>
            <person name="Chen G.Z."/>
            <person name="Huang M.Z."/>
            <person name="Huang L."/>
            <person name="Peng D.H."/>
            <person name="Luo Y.B."/>
            <person name="Zou S.Q."/>
            <person name="Chen S.P."/>
            <person name="Lan S."/>
            <person name="Tsai W.C."/>
            <person name="Van de Peer Y."/>
            <person name="Liu Z.J."/>
        </authorList>
    </citation>
    <scope>NUCLEOTIDE SEQUENCE [LARGE SCALE GENOMIC DNA]</scope>
    <source>
        <strain evidence="2">Lor287</strain>
    </source>
</reference>
<dbReference type="AlphaFoldDB" id="A0AAP0G2N1"/>
<sequence length="204" mass="23373">MENREWSRVYVGHIKALRWETFCHPRTEAVLPWVYEFYANARYREGDTVPVKGTQVDFSAATINNLFDLDDNTEGSLMALQATVPPTDIADVVCCVPKPEWARRSIKAIKSTNMSREAEVWLLFINASILPTRHQNNISLDRLTLIYIILKGKRINIGRLIVEHLALRVMEDKVQPLWFPTLITELYRLVGVGRPCYAGGTPHH</sequence>
<comment type="caution">
    <text evidence="2">The sequence shown here is derived from an EMBL/GenBank/DDBJ whole genome shotgun (WGS) entry which is preliminary data.</text>
</comment>
<dbReference type="InterPro" id="IPR046796">
    <property type="entry name" value="Transposase_32_dom"/>
</dbReference>
<accession>A0AAP0G2N1</accession>
<organism evidence="2 3">
    <name type="scientific">Platanthera zijinensis</name>
    <dbReference type="NCBI Taxonomy" id="2320716"/>
    <lineage>
        <taxon>Eukaryota</taxon>
        <taxon>Viridiplantae</taxon>
        <taxon>Streptophyta</taxon>
        <taxon>Embryophyta</taxon>
        <taxon>Tracheophyta</taxon>
        <taxon>Spermatophyta</taxon>
        <taxon>Magnoliopsida</taxon>
        <taxon>Liliopsida</taxon>
        <taxon>Asparagales</taxon>
        <taxon>Orchidaceae</taxon>
        <taxon>Orchidoideae</taxon>
        <taxon>Orchideae</taxon>
        <taxon>Orchidinae</taxon>
        <taxon>Platanthera</taxon>
    </lineage>
</organism>